<dbReference type="PANTHER" id="PTHR33446:SF2">
    <property type="entry name" value="PROTEIN TONB"/>
    <property type="match status" value="1"/>
</dbReference>
<name>Q12R47_SHEDO</name>
<dbReference type="InterPro" id="IPR037682">
    <property type="entry name" value="TonB_C"/>
</dbReference>
<proteinExistence type="inferred from homology"/>
<keyword evidence="5" id="KW-0997">Cell inner membrane</keyword>
<dbReference type="eggNOG" id="COG0810">
    <property type="taxonomic scope" value="Bacteria"/>
</dbReference>
<keyword evidence="9 11" id="KW-0472">Membrane</keyword>
<keyword evidence="6 11" id="KW-0812">Transmembrane</keyword>
<dbReference type="GO" id="GO:0055085">
    <property type="term" value="P:transmembrane transport"/>
    <property type="evidence" value="ECO:0007669"/>
    <property type="project" value="InterPro"/>
</dbReference>
<evidence type="ECO:0000256" key="8">
    <source>
        <dbReference type="ARBA" id="ARBA00022989"/>
    </source>
</evidence>
<dbReference type="GO" id="GO:0031992">
    <property type="term" value="F:energy transducer activity"/>
    <property type="evidence" value="ECO:0007669"/>
    <property type="project" value="TreeGrafter"/>
</dbReference>
<dbReference type="NCBIfam" id="TIGR01352">
    <property type="entry name" value="tonB_Cterm"/>
    <property type="match status" value="1"/>
</dbReference>
<dbReference type="GO" id="GO:0015031">
    <property type="term" value="P:protein transport"/>
    <property type="evidence" value="ECO:0007669"/>
    <property type="project" value="UniProtKB-KW"/>
</dbReference>
<evidence type="ECO:0000256" key="5">
    <source>
        <dbReference type="ARBA" id="ARBA00022519"/>
    </source>
</evidence>
<evidence type="ECO:0000256" key="6">
    <source>
        <dbReference type="ARBA" id="ARBA00022692"/>
    </source>
</evidence>
<dbReference type="Pfam" id="PF03544">
    <property type="entry name" value="TonB_C"/>
    <property type="match status" value="1"/>
</dbReference>
<evidence type="ECO:0000256" key="10">
    <source>
        <dbReference type="SAM" id="MobiDB-lite"/>
    </source>
</evidence>
<keyword evidence="14" id="KW-1185">Reference proteome</keyword>
<evidence type="ECO:0000256" key="7">
    <source>
        <dbReference type="ARBA" id="ARBA00022927"/>
    </source>
</evidence>
<evidence type="ECO:0000259" key="12">
    <source>
        <dbReference type="PROSITE" id="PS52015"/>
    </source>
</evidence>
<dbReference type="EMBL" id="CP000302">
    <property type="protein sequence ID" value="ABE54079.1"/>
    <property type="molecule type" value="Genomic_DNA"/>
</dbReference>
<evidence type="ECO:0000256" key="9">
    <source>
        <dbReference type="ARBA" id="ARBA00023136"/>
    </source>
</evidence>
<evidence type="ECO:0000313" key="13">
    <source>
        <dbReference type="EMBL" id="ABE54079.1"/>
    </source>
</evidence>
<dbReference type="InterPro" id="IPR051045">
    <property type="entry name" value="TonB-dependent_transducer"/>
</dbReference>
<reference evidence="13 14" key="1">
    <citation type="submission" date="2006-03" db="EMBL/GenBank/DDBJ databases">
        <title>Complete sequence of Shewanella denitrificans OS217.</title>
        <authorList>
            <consortium name="US DOE Joint Genome Institute"/>
            <person name="Copeland A."/>
            <person name="Lucas S."/>
            <person name="Lapidus A."/>
            <person name="Barry K."/>
            <person name="Detter J.C."/>
            <person name="Glavina del Rio T."/>
            <person name="Hammon N."/>
            <person name="Israni S."/>
            <person name="Dalin E."/>
            <person name="Tice H."/>
            <person name="Pitluck S."/>
            <person name="Brettin T."/>
            <person name="Bruce D."/>
            <person name="Han C."/>
            <person name="Tapia R."/>
            <person name="Gilna P."/>
            <person name="Kiss H."/>
            <person name="Schmutz J."/>
            <person name="Larimer F."/>
            <person name="Land M."/>
            <person name="Hauser L."/>
            <person name="Kyrpides N."/>
            <person name="Lykidis A."/>
            <person name="Richardson P."/>
        </authorList>
    </citation>
    <scope>NUCLEOTIDE SEQUENCE [LARGE SCALE GENOMIC DNA]</scope>
    <source>
        <strain evidence="14">OS217 / ATCC BAA-1090 / DSM 15013</strain>
    </source>
</reference>
<evidence type="ECO:0000256" key="11">
    <source>
        <dbReference type="SAM" id="Phobius"/>
    </source>
</evidence>
<feature type="region of interest" description="Disordered" evidence="10">
    <location>
        <begin position="84"/>
        <end position="151"/>
    </location>
</feature>
<dbReference type="InterPro" id="IPR006260">
    <property type="entry name" value="TonB/TolA_C"/>
</dbReference>
<dbReference type="KEGG" id="sdn:Sden_0789"/>
<gene>
    <name evidence="13" type="ordered locus">Sden_0789</name>
</gene>
<dbReference type="PANTHER" id="PTHR33446">
    <property type="entry name" value="PROTEIN TONB-RELATED"/>
    <property type="match status" value="1"/>
</dbReference>
<keyword evidence="3" id="KW-0813">Transport</keyword>
<keyword evidence="8 11" id="KW-1133">Transmembrane helix</keyword>
<feature type="transmembrane region" description="Helical" evidence="11">
    <location>
        <begin position="21"/>
        <end position="43"/>
    </location>
</feature>
<dbReference type="HOGENOM" id="CLU_983163_0_0_6"/>
<dbReference type="Proteomes" id="UP000001982">
    <property type="component" value="Chromosome"/>
</dbReference>
<dbReference type="STRING" id="318161.Sden_0789"/>
<dbReference type="AlphaFoldDB" id="Q12R47"/>
<protein>
    <submittedName>
        <fullName evidence="13">TonB-like protein</fullName>
    </submittedName>
</protein>
<dbReference type="PROSITE" id="PS52015">
    <property type="entry name" value="TONB_CTD"/>
    <property type="match status" value="1"/>
</dbReference>
<dbReference type="OrthoDB" id="9816142at2"/>
<dbReference type="Gene3D" id="3.30.1150.10">
    <property type="match status" value="1"/>
</dbReference>
<feature type="domain" description="TonB C-terminal" evidence="12">
    <location>
        <begin position="180"/>
        <end position="269"/>
    </location>
</feature>
<comment type="similarity">
    <text evidence="2">Belongs to the TonB family.</text>
</comment>
<organism evidence="13 14">
    <name type="scientific">Shewanella denitrificans (strain OS217 / ATCC BAA-1090 / DSM 15013)</name>
    <dbReference type="NCBI Taxonomy" id="318161"/>
    <lineage>
        <taxon>Bacteria</taxon>
        <taxon>Pseudomonadati</taxon>
        <taxon>Pseudomonadota</taxon>
        <taxon>Gammaproteobacteria</taxon>
        <taxon>Alteromonadales</taxon>
        <taxon>Shewanellaceae</taxon>
        <taxon>Shewanella</taxon>
    </lineage>
</organism>
<evidence type="ECO:0000313" key="14">
    <source>
        <dbReference type="Proteomes" id="UP000001982"/>
    </source>
</evidence>
<dbReference type="GO" id="GO:0098797">
    <property type="term" value="C:plasma membrane protein complex"/>
    <property type="evidence" value="ECO:0007669"/>
    <property type="project" value="TreeGrafter"/>
</dbReference>
<evidence type="ECO:0000256" key="4">
    <source>
        <dbReference type="ARBA" id="ARBA00022475"/>
    </source>
</evidence>
<keyword evidence="4" id="KW-1003">Cell membrane</keyword>
<evidence type="ECO:0000256" key="1">
    <source>
        <dbReference type="ARBA" id="ARBA00004383"/>
    </source>
</evidence>
<sequence>MWILRLSELRPIEDKSVTPKRYMLTAGIIISVQMGLLAGVYAYSGSQASDALPSSANHNNRSAPTKNNVSLALSFRSQATEPEITANNSIKTAHDTVTTPALVSKPKPINKPKPVANSEPIAKVKPEVKPEPSQTASKTDTSTEMLAQTASNSSAQPQALEAVEQVSAPVNHAAMQSQLSLGKPKFSAPPTKPNYPRLARKRGLQGTALVEVLFDNLGKQIELNLVDSSGAAILDKAALDAVKLWQFSPPSPQSALAYRVQVPVTFTLN</sequence>
<keyword evidence="7" id="KW-0653">Protein transport</keyword>
<dbReference type="SUPFAM" id="SSF74653">
    <property type="entry name" value="TolA/TonB C-terminal domain"/>
    <property type="match status" value="1"/>
</dbReference>
<accession>Q12R47</accession>
<evidence type="ECO:0000256" key="2">
    <source>
        <dbReference type="ARBA" id="ARBA00006555"/>
    </source>
</evidence>
<feature type="compositionally biased region" description="Polar residues" evidence="10">
    <location>
        <begin position="84"/>
        <end position="101"/>
    </location>
</feature>
<feature type="compositionally biased region" description="Polar residues" evidence="10">
    <location>
        <begin position="132"/>
        <end position="151"/>
    </location>
</feature>
<evidence type="ECO:0000256" key="3">
    <source>
        <dbReference type="ARBA" id="ARBA00022448"/>
    </source>
</evidence>
<comment type="subcellular location">
    <subcellularLocation>
        <location evidence="1">Cell inner membrane</location>
        <topology evidence="1">Single-pass membrane protein</topology>
        <orientation evidence="1">Periplasmic side</orientation>
    </subcellularLocation>
</comment>